<dbReference type="PANTHER" id="PTHR24559:SF440">
    <property type="entry name" value="RIBONUCLEASE H"/>
    <property type="match status" value="1"/>
</dbReference>
<dbReference type="Gene3D" id="3.30.70.270">
    <property type="match status" value="1"/>
</dbReference>
<dbReference type="PROSITE" id="PS50878">
    <property type="entry name" value="RT_POL"/>
    <property type="match status" value="1"/>
</dbReference>
<evidence type="ECO:0000259" key="1">
    <source>
        <dbReference type="PROSITE" id="PS50878"/>
    </source>
</evidence>
<dbReference type="InterPro" id="IPR000477">
    <property type="entry name" value="RT_dom"/>
</dbReference>
<evidence type="ECO:0000313" key="2">
    <source>
        <dbReference type="EMBL" id="QSZ34647.1"/>
    </source>
</evidence>
<organism evidence="2 3">
    <name type="scientific">Monilinia vaccinii-corymbosi</name>
    <dbReference type="NCBI Taxonomy" id="61207"/>
    <lineage>
        <taxon>Eukaryota</taxon>
        <taxon>Fungi</taxon>
        <taxon>Dikarya</taxon>
        <taxon>Ascomycota</taxon>
        <taxon>Pezizomycotina</taxon>
        <taxon>Leotiomycetes</taxon>
        <taxon>Helotiales</taxon>
        <taxon>Sclerotiniaceae</taxon>
        <taxon>Monilinia</taxon>
    </lineage>
</organism>
<dbReference type="AlphaFoldDB" id="A0A8A3PH62"/>
<dbReference type="CDD" id="cd00303">
    <property type="entry name" value="retropepsin_like"/>
    <property type="match status" value="1"/>
</dbReference>
<dbReference type="InterPro" id="IPR053134">
    <property type="entry name" value="RNA-dir_DNA_polymerase"/>
</dbReference>
<gene>
    <name evidence="2" type="ORF">DSL72_007501</name>
</gene>
<dbReference type="PANTHER" id="PTHR24559">
    <property type="entry name" value="TRANSPOSON TY3-I GAG-POL POLYPROTEIN"/>
    <property type="match status" value="1"/>
</dbReference>
<accession>A0A8A3PH62</accession>
<dbReference type="InterPro" id="IPR043502">
    <property type="entry name" value="DNA/RNA_pol_sf"/>
</dbReference>
<name>A0A8A3PH62_9HELO</name>
<dbReference type="EMBL" id="CP063409">
    <property type="protein sequence ID" value="QSZ34647.1"/>
    <property type="molecule type" value="Genomic_DNA"/>
</dbReference>
<dbReference type="OrthoDB" id="3561867at2759"/>
<dbReference type="CDD" id="cd01647">
    <property type="entry name" value="RT_LTR"/>
    <property type="match status" value="1"/>
</dbReference>
<dbReference type="InterPro" id="IPR021109">
    <property type="entry name" value="Peptidase_aspartic_dom_sf"/>
</dbReference>
<dbReference type="SUPFAM" id="SSF56672">
    <property type="entry name" value="DNA/RNA polymerases"/>
    <property type="match status" value="1"/>
</dbReference>
<evidence type="ECO:0000313" key="3">
    <source>
        <dbReference type="Proteomes" id="UP000672032"/>
    </source>
</evidence>
<keyword evidence="3" id="KW-1185">Reference proteome</keyword>
<reference evidence="2" key="1">
    <citation type="submission" date="2020-10" db="EMBL/GenBank/DDBJ databases">
        <title>Genome Sequence of Monilinia vaccinii-corymbosi Sheds Light on Mummy Berry Disease Infection of Blueberry and Mating Type.</title>
        <authorList>
            <person name="Yow A.G."/>
            <person name="Zhang Y."/>
            <person name="Bansal K."/>
            <person name="Eacker S.M."/>
            <person name="Sullivan S."/>
            <person name="Liachko I."/>
            <person name="Cubeta M.A."/>
            <person name="Rollins J.A."/>
            <person name="Ashrafi H."/>
        </authorList>
    </citation>
    <scope>NUCLEOTIDE SEQUENCE</scope>
    <source>
        <strain evidence="2">RL-1</strain>
    </source>
</reference>
<dbReference type="Gene3D" id="3.10.10.10">
    <property type="entry name" value="HIV Type 1 Reverse Transcriptase, subunit A, domain 1"/>
    <property type="match status" value="1"/>
</dbReference>
<dbReference type="Proteomes" id="UP000672032">
    <property type="component" value="Chromosome 5"/>
</dbReference>
<feature type="domain" description="Reverse transcriptase" evidence="1">
    <location>
        <begin position="246"/>
        <end position="425"/>
    </location>
</feature>
<dbReference type="Pfam" id="PF00078">
    <property type="entry name" value="RVT_1"/>
    <property type="match status" value="1"/>
</dbReference>
<dbReference type="InterPro" id="IPR043128">
    <property type="entry name" value="Rev_trsase/Diguanyl_cyclase"/>
</dbReference>
<sequence length="442" mass="50530">MVDSGCEGLAFADRSWVEAQKIPVSILSAPFEVIGFDGKIQPESRVSSYISVGLRINDHIKKKVRMYITELAHYPVILGVAWLKKHNPRIQFSSNTFRFDSDYCRTHCSTPTQPTRIKALSDVPKRSRPAYLPACPPALQERDIAIVSMNACEAYARRGYDLFSITVEDIEKAMKKPSPIDLNQIPEEFHEWENIFSPRNTDKLPPHRPYNHEIRLQKGAVPPFGPLYSMSKLELEALKEWLEENLRKGFIRPSSSPAASPVLFVKKPDGGLRFCVDYRALNNLSAKDRYPLPLTKESLNSLKGMKYFTKIDIISAFNNIRMKEGQEYLTAFRTRFGLYESLVMLFGLTGAPATFQRFINDTLREYLDQFCTAYLDDILIYSKTCEEHVAHVRKILEALRKAGLYVKLSKCEFLKPETTFLSLIVGEHGIRMDPEKICTIVE</sequence>
<proteinExistence type="predicted"/>
<dbReference type="Gene3D" id="2.40.70.10">
    <property type="entry name" value="Acid Proteases"/>
    <property type="match status" value="1"/>
</dbReference>
<protein>
    <recommendedName>
        <fullName evidence="1">Reverse transcriptase domain-containing protein</fullName>
    </recommendedName>
</protein>